<protein>
    <recommendedName>
        <fullName evidence="3">DUF4393 domain-containing protein</fullName>
    </recommendedName>
</protein>
<gene>
    <name evidence="1" type="ORF">D9V30_11180</name>
</gene>
<evidence type="ECO:0008006" key="3">
    <source>
        <dbReference type="Google" id="ProtNLM"/>
    </source>
</evidence>
<proteinExistence type="predicted"/>
<accession>A0A3L6ZL75</accession>
<dbReference type="Proteomes" id="UP000275395">
    <property type="component" value="Unassembled WGS sequence"/>
</dbReference>
<dbReference type="AlphaFoldDB" id="A0A3L6ZL75"/>
<evidence type="ECO:0000313" key="1">
    <source>
        <dbReference type="EMBL" id="RLP68261.1"/>
    </source>
</evidence>
<organism evidence="1 2">
    <name type="scientific">Mycetocola reblochoni</name>
    <dbReference type="NCBI Taxonomy" id="331618"/>
    <lineage>
        <taxon>Bacteria</taxon>
        <taxon>Bacillati</taxon>
        <taxon>Actinomycetota</taxon>
        <taxon>Actinomycetes</taxon>
        <taxon>Micrococcales</taxon>
        <taxon>Microbacteriaceae</taxon>
        <taxon>Mycetocola</taxon>
    </lineage>
</organism>
<dbReference type="EMBL" id="RCUW01000010">
    <property type="protein sequence ID" value="RLP68261.1"/>
    <property type="molecule type" value="Genomic_DNA"/>
</dbReference>
<reference evidence="1 2" key="1">
    <citation type="submission" date="2018-10" db="EMBL/GenBank/DDBJ databases">
        <authorList>
            <person name="Li J."/>
        </authorList>
    </citation>
    <scope>NUCLEOTIDE SEQUENCE [LARGE SCALE GENOMIC DNA]</scope>
    <source>
        <strain evidence="1 2">JCM 30549</strain>
    </source>
</reference>
<comment type="caution">
    <text evidence="1">The sequence shown here is derived from an EMBL/GenBank/DDBJ whole genome shotgun (WGS) entry which is preliminary data.</text>
</comment>
<evidence type="ECO:0000313" key="2">
    <source>
        <dbReference type="Proteomes" id="UP000275395"/>
    </source>
</evidence>
<sequence>MSELAEVVNMLADKVDGLSAEELAAAPEFYEAAVKAARVATTTASQEKHRSLQNALFNIGLDAAVDTDLRLVFMRCIDELTDTHVRVLRKFSDAGGEYIALDSLGAIVSEGAEVTLYVADLQARGLVEERPIFTRGGGHMTMFSSAIEGGHRISDVGLRFLAFVAGPFPGGMGEPA</sequence>
<name>A0A3L6ZL75_9MICO</name>